<dbReference type="EMBL" id="CP005960">
    <property type="protein sequence ID" value="AHZ69780.1"/>
    <property type="molecule type" value="Genomic_DNA"/>
</dbReference>
<dbReference type="HOGENOM" id="CLU_595613_0_0_6"/>
<dbReference type="Proteomes" id="UP000026913">
    <property type="component" value="Chromosome"/>
</dbReference>
<gene>
    <name evidence="1" type="ORF">OU5_2701</name>
</gene>
<protein>
    <submittedName>
        <fullName evidence="1">Uncharacterized protein</fullName>
    </submittedName>
</protein>
<proteinExistence type="predicted"/>
<accession>A0A024EB48</accession>
<sequence length="460" mass="51239">MAAFLEGWRVVVHCVLLGLGLTGISPEAKFVLVRLVQLYGVGESITIGVKKLAKVSGATDRVVSSALSELVAEDLLICTPIVIGRGRPKSEYRASSKLARLLENWNETSNVINRSRIDHLLHAAEERKGSLSVCNRLLLSILLLYADQFGIVREVGVSKLSKVTGLNRERIKAQVHKLIALRVMRGVIPGVTMSVVLGVSKSVYFINFNHDVFPEGSSGAIVLTAISNASGGVGECNEVGALIESAKIGKWLRFERYKKFFGMLPDSDRFNALARLFSSFAKNGESPRVLQVRLEEYASMLLSKHWKAFEVGEFRSDDELLMRIKKGFSKGVGLGQDLEIDNLQGELFFEFIYEIVVLMARRVQGVILSAKGFPYEIAGLQILPSFDLGGYFGLFSFGRSLLIVPHQEFRAGECYVMNRNIDGEPVCERFSDEVELSEEDRYRFGLLTKVHTPTRYRFRG</sequence>
<evidence type="ECO:0000313" key="2">
    <source>
        <dbReference type="Proteomes" id="UP000026913"/>
    </source>
</evidence>
<organism evidence="1 2">
    <name type="scientific">Pseudomonas mandelii JR-1</name>
    <dbReference type="NCBI Taxonomy" id="1147786"/>
    <lineage>
        <taxon>Bacteria</taxon>
        <taxon>Pseudomonadati</taxon>
        <taxon>Pseudomonadota</taxon>
        <taxon>Gammaproteobacteria</taxon>
        <taxon>Pseudomonadales</taxon>
        <taxon>Pseudomonadaceae</taxon>
        <taxon>Pseudomonas</taxon>
    </lineage>
</organism>
<reference evidence="1 2" key="1">
    <citation type="journal article" date="2012" name="J. Bacteriol.">
        <title>Genome sequence of cold-adapted Pseudomonas mandelii strain JR-1.</title>
        <authorList>
            <person name="Jang S.H."/>
            <person name="Kim J."/>
            <person name="Kim J."/>
            <person name="Hong S."/>
            <person name="Lee C."/>
        </authorList>
    </citation>
    <scope>NUCLEOTIDE SEQUENCE [LARGE SCALE GENOMIC DNA]</scope>
    <source>
        <strain evidence="1 2">JR-1</strain>
    </source>
</reference>
<dbReference type="AlphaFoldDB" id="A0A024EB48"/>
<dbReference type="KEGG" id="pman:OU5_2701"/>
<name>A0A024EB48_9PSED</name>
<evidence type="ECO:0000313" key="1">
    <source>
        <dbReference type="EMBL" id="AHZ69780.1"/>
    </source>
</evidence>